<organism evidence="1 2">
    <name type="scientific">Deinococcus soli</name>
    <name type="common">ex Cha et al. 2016</name>
    <dbReference type="NCBI Taxonomy" id="1309411"/>
    <lineage>
        <taxon>Bacteria</taxon>
        <taxon>Thermotogati</taxon>
        <taxon>Deinococcota</taxon>
        <taxon>Deinococci</taxon>
        <taxon>Deinococcales</taxon>
        <taxon>Deinococcaceae</taxon>
        <taxon>Deinococcus</taxon>
    </lineage>
</organism>
<accession>A0AAE3XC80</accession>
<dbReference type="GO" id="GO:0003677">
    <property type="term" value="F:DNA binding"/>
    <property type="evidence" value="ECO:0007669"/>
    <property type="project" value="UniProtKB-KW"/>
</dbReference>
<comment type="caution">
    <text evidence="1">The sequence shown here is derived from an EMBL/GenBank/DDBJ whole genome shotgun (WGS) entry which is preliminary data.</text>
</comment>
<name>A0AAE3XC80_9DEIO</name>
<protein>
    <submittedName>
        <fullName evidence="1">DNA-binding PadR family transcriptional regulator</fullName>
    </submittedName>
</protein>
<keyword evidence="1" id="KW-0238">DNA-binding</keyword>
<evidence type="ECO:0000313" key="1">
    <source>
        <dbReference type="EMBL" id="MDR6218356.1"/>
    </source>
</evidence>
<proteinExistence type="predicted"/>
<dbReference type="Proteomes" id="UP001185331">
    <property type="component" value="Unassembled WGS sequence"/>
</dbReference>
<dbReference type="AlphaFoldDB" id="A0AAE3XC80"/>
<dbReference type="EMBL" id="JAVDQK010000004">
    <property type="protein sequence ID" value="MDR6218356.1"/>
    <property type="molecule type" value="Genomic_DNA"/>
</dbReference>
<sequence length="153" mass="17198">MPVNEIFELAGITRKNATRARTRLTDLVNLGLAFAGPPDRFALTDTGAHLAHDLWKIQRKLDALAQDFILTDTHKRLLRGCCGEPTSILQIVYNAGYTRPGYSSHRPAIHDLHHLNFISGTTEARPRYALTHTGEAALDLLFEFRQRLTTPPR</sequence>
<reference evidence="1" key="1">
    <citation type="submission" date="2023-07" db="EMBL/GenBank/DDBJ databases">
        <title>Sorghum-associated microbial communities from plants grown in Nebraska, USA.</title>
        <authorList>
            <person name="Schachtman D."/>
        </authorList>
    </citation>
    <scope>NUCLEOTIDE SEQUENCE</scope>
    <source>
        <strain evidence="1">BE330</strain>
    </source>
</reference>
<dbReference type="RefSeq" id="WP_309854769.1">
    <property type="nucleotide sequence ID" value="NZ_JAVDQJ010000005.1"/>
</dbReference>
<evidence type="ECO:0000313" key="2">
    <source>
        <dbReference type="Proteomes" id="UP001185331"/>
    </source>
</evidence>
<gene>
    <name evidence="1" type="ORF">J2Y00_001919</name>
</gene>